<name>A0A1X7AMB2_9GAMM</name>
<dbReference type="SUPFAM" id="SSF103473">
    <property type="entry name" value="MFS general substrate transporter"/>
    <property type="match status" value="1"/>
</dbReference>
<feature type="transmembrane region" description="Helical" evidence="8">
    <location>
        <begin position="120"/>
        <end position="144"/>
    </location>
</feature>
<evidence type="ECO:0000256" key="8">
    <source>
        <dbReference type="SAM" id="Phobius"/>
    </source>
</evidence>
<dbReference type="Pfam" id="PF07690">
    <property type="entry name" value="MFS_1"/>
    <property type="match status" value="1"/>
</dbReference>
<feature type="transmembrane region" description="Helical" evidence="8">
    <location>
        <begin position="283"/>
        <end position="302"/>
    </location>
</feature>
<dbReference type="Proteomes" id="UP000196573">
    <property type="component" value="Unassembled WGS sequence"/>
</dbReference>
<accession>A0A1X7AMB2</accession>
<feature type="transmembrane region" description="Helical" evidence="8">
    <location>
        <begin position="191"/>
        <end position="210"/>
    </location>
</feature>
<keyword evidence="6 8" id="KW-1133">Transmembrane helix</keyword>
<evidence type="ECO:0000256" key="1">
    <source>
        <dbReference type="ARBA" id="ARBA00004651"/>
    </source>
</evidence>
<dbReference type="PANTHER" id="PTHR43528">
    <property type="entry name" value="ALPHA-KETOGLUTARATE PERMEASE"/>
    <property type="match status" value="1"/>
</dbReference>
<dbReference type="RefSeq" id="WP_165767294.1">
    <property type="nucleotide sequence ID" value="NZ_CBCSCN010000007.1"/>
</dbReference>
<feature type="transmembrane region" description="Helical" evidence="8">
    <location>
        <begin position="402"/>
        <end position="421"/>
    </location>
</feature>
<feature type="transmembrane region" description="Helical" evidence="8">
    <location>
        <begin position="156"/>
        <end position="179"/>
    </location>
</feature>
<feature type="transmembrane region" description="Helical" evidence="8">
    <location>
        <begin position="336"/>
        <end position="358"/>
    </location>
</feature>
<feature type="transmembrane region" description="Helical" evidence="8">
    <location>
        <begin position="21"/>
        <end position="47"/>
    </location>
</feature>
<dbReference type="Gene3D" id="1.20.1250.20">
    <property type="entry name" value="MFS general substrate transporter like domains"/>
    <property type="match status" value="2"/>
</dbReference>
<dbReference type="AlphaFoldDB" id="A0A1X7AMB2"/>
<keyword evidence="7 8" id="KW-0472">Membrane</keyword>
<dbReference type="InterPro" id="IPR051084">
    <property type="entry name" value="H+-coupled_symporters"/>
</dbReference>
<feature type="transmembrane region" description="Helical" evidence="8">
    <location>
        <begin position="309"/>
        <end position="330"/>
    </location>
</feature>
<evidence type="ECO:0000256" key="4">
    <source>
        <dbReference type="ARBA" id="ARBA00022692"/>
    </source>
</evidence>
<dbReference type="GO" id="GO:0015293">
    <property type="term" value="F:symporter activity"/>
    <property type="evidence" value="ECO:0007669"/>
    <property type="project" value="UniProtKB-KW"/>
</dbReference>
<keyword evidence="4 8" id="KW-0812">Transmembrane</keyword>
<dbReference type="EMBL" id="FWPT01000007">
    <property type="protein sequence ID" value="SMA49398.1"/>
    <property type="molecule type" value="Genomic_DNA"/>
</dbReference>
<evidence type="ECO:0000313" key="10">
    <source>
        <dbReference type="EMBL" id="SMA49398.1"/>
    </source>
</evidence>
<keyword evidence="2" id="KW-0813">Transport</keyword>
<evidence type="ECO:0000313" key="11">
    <source>
        <dbReference type="Proteomes" id="UP000196573"/>
    </source>
</evidence>
<keyword evidence="3" id="KW-1003">Cell membrane</keyword>
<dbReference type="InterPro" id="IPR036259">
    <property type="entry name" value="MFS_trans_sf"/>
</dbReference>
<evidence type="ECO:0000256" key="5">
    <source>
        <dbReference type="ARBA" id="ARBA00022847"/>
    </source>
</evidence>
<gene>
    <name evidence="10" type="primary">proP_2</name>
    <name evidence="10" type="ORF">EHSB41UT_03235</name>
</gene>
<proteinExistence type="predicted"/>
<evidence type="ECO:0000256" key="6">
    <source>
        <dbReference type="ARBA" id="ARBA00022989"/>
    </source>
</evidence>
<evidence type="ECO:0000256" key="3">
    <source>
        <dbReference type="ARBA" id="ARBA00022475"/>
    </source>
</evidence>
<keyword evidence="5" id="KW-0769">Symport</keyword>
<keyword evidence="11" id="KW-1185">Reference proteome</keyword>
<evidence type="ECO:0000256" key="2">
    <source>
        <dbReference type="ARBA" id="ARBA00022448"/>
    </source>
</evidence>
<protein>
    <submittedName>
        <fullName evidence="10">Proline/betaine transporter</fullName>
    </submittedName>
</protein>
<reference evidence="10 11" key="1">
    <citation type="submission" date="2017-03" db="EMBL/GenBank/DDBJ databases">
        <authorList>
            <person name="Afonso C.L."/>
            <person name="Miller P.J."/>
            <person name="Scott M.A."/>
            <person name="Spackman E."/>
            <person name="Goraichik I."/>
            <person name="Dimitrov K.M."/>
            <person name="Suarez D.L."/>
            <person name="Swayne D.E."/>
        </authorList>
    </citation>
    <scope>NUCLEOTIDE SEQUENCE [LARGE SCALE GENOMIC DNA]</scope>
    <source>
        <strain evidence="10">SB41UT1</strain>
    </source>
</reference>
<dbReference type="PROSITE" id="PS50850">
    <property type="entry name" value="MFS"/>
    <property type="match status" value="1"/>
</dbReference>
<feature type="transmembrane region" description="Helical" evidence="8">
    <location>
        <begin position="53"/>
        <end position="73"/>
    </location>
</feature>
<organism evidence="10 11">
    <name type="scientific">Parendozoicomonas haliclonae</name>
    <dbReference type="NCBI Taxonomy" id="1960125"/>
    <lineage>
        <taxon>Bacteria</taxon>
        <taxon>Pseudomonadati</taxon>
        <taxon>Pseudomonadota</taxon>
        <taxon>Gammaproteobacteria</taxon>
        <taxon>Oceanospirillales</taxon>
        <taxon>Endozoicomonadaceae</taxon>
        <taxon>Parendozoicomonas</taxon>
    </lineage>
</organism>
<dbReference type="GO" id="GO:0005886">
    <property type="term" value="C:plasma membrane"/>
    <property type="evidence" value="ECO:0007669"/>
    <property type="project" value="UniProtKB-SubCell"/>
</dbReference>
<comment type="subcellular location">
    <subcellularLocation>
        <location evidence="1">Cell membrane</location>
        <topology evidence="1">Multi-pass membrane protein</topology>
    </subcellularLocation>
</comment>
<dbReference type="PANTHER" id="PTHR43528:SF7">
    <property type="entry name" value="MFS TRANSPORTER"/>
    <property type="match status" value="1"/>
</dbReference>
<feature type="transmembrane region" description="Helical" evidence="8">
    <location>
        <begin position="370"/>
        <end position="396"/>
    </location>
</feature>
<evidence type="ECO:0000259" key="9">
    <source>
        <dbReference type="PROSITE" id="PS50850"/>
    </source>
</evidence>
<feature type="domain" description="Major facilitator superfamily (MFS) profile" evidence="9">
    <location>
        <begin position="21"/>
        <end position="426"/>
    </location>
</feature>
<dbReference type="InterPro" id="IPR011701">
    <property type="entry name" value="MFS"/>
</dbReference>
<feature type="transmembrane region" description="Helical" evidence="8">
    <location>
        <begin position="94"/>
        <end position="114"/>
    </location>
</feature>
<feature type="transmembrane region" description="Helical" evidence="8">
    <location>
        <begin position="249"/>
        <end position="271"/>
    </location>
</feature>
<sequence>MNNDNQKEAGSSTATLSSSKVVAIVALGGFLEVYDFIIYAMLAGYLADHFFPAAEPVVALLLTFSTFSIGYLARPLGGLVFGHIGDLFGRKRTFAVSVLLMAASTFGIAVLPGYDVLGLAAPVLLTLLRLMQGFSIGGEVPGAITYLRETQRYPGLATGALTFAFILGVAGSAGVHASLLNVLGPEVVADWGWRLAFALGGSLGVVSFYIRRRFQESPAFIALQKVGEDRDIPARTLVTQHGCTLTGGVMVMAMAGAAATVLLVFGPSYYIRVLGYDAQVVSHAIAVSSVAMSPLCVFGGWLSDRLSGVRLPVSMGLLLVLTMVPLYGWWQGIEEFWLISLPAAAGAALLTGTIPAYLGRLFPVAVRYSGVGLTYNLGISVFGGLAPPLIMWLIAITGQMTMPGYYMAAMGLLGLAGAYLLRQSPIWIR</sequence>
<evidence type="ECO:0000256" key="7">
    <source>
        <dbReference type="ARBA" id="ARBA00023136"/>
    </source>
</evidence>
<dbReference type="InterPro" id="IPR020846">
    <property type="entry name" value="MFS_dom"/>
</dbReference>